<reference evidence="1" key="1">
    <citation type="submission" date="2021-05" db="EMBL/GenBank/DDBJ databases">
        <title>A free-living protist that lacks canonical eukaryotic 1 DNA replication and segregation systems.</title>
        <authorList>
            <person name="Salas-Leiva D.E."/>
            <person name="Tromer E.C."/>
            <person name="Curtis B.A."/>
            <person name="Jerlstrom-Hultqvist J."/>
            <person name="Kolisko M."/>
            <person name="Yi Z."/>
            <person name="Salas-Leiva J.S."/>
            <person name="Gallot-Lavallee L."/>
            <person name="Kops G.J.P.L."/>
            <person name="Archibald J.M."/>
            <person name="Simpson A.G.B."/>
            <person name="Roger A.J."/>
        </authorList>
    </citation>
    <scope>NUCLEOTIDE SEQUENCE</scope>
    <source>
        <strain evidence="1">BICM</strain>
    </source>
</reference>
<gene>
    <name evidence="1" type="ORF">J8273_3030</name>
</gene>
<accession>A0A8J6B4E0</accession>
<keyword evidence="2" id="KW-1185">Reference proteome</keyword>
<name>A0A8J6B4E0_9EUKA</name>
<comment type="caution">
    <text evidence="1">The sequence shown here is derived from an EMBL/GenBank/DDBJ whole genome shotgun (WGS) entry which is preliminary data.</text>
</comment>
<sequence>MDELIRAGLSFTPEEDPRAALCVTTALRLSAGAPYMAGLPDPMARSVGGRAEHRCPFGNAHVNAGRDWFCHMMVCYSNTWGLEVTRGRSLVIRHRGIQHAVLELIRRVTPHAKPEVPLDYGYLKPQAAQELIQYLREWKRIVDRGGTPPETMPRGRNVIRRKADILIRDPEAARH</sequence>
<protein>
    <submittedName>
        <fullName evidence="1">Uncharacterized protein</fullName>
    </submittedName>
</protein>
<evidence type="ECO:0000313" key="1">
    <source>
        <dbReference type="EMBL" id="KAG9395463.1"/>
    </source>
</evidence>
<proteinExistence type="predicted"/>
<dbReference type="AlphaFoldDB" id="A0A8J6B4E0"/>
<dbReference type="Proteomes" id="UP000717585">
    <property type="component" value="Unassembled WGS sequence"/>
</dbReference>
<organism evidence="1 2">
    <name type="scientific">Carpediemonas membranifera</name>
    <dbReference type="NCBI Taxonomy" id="201153"/>
    <lineage>
        <taxon>Eukaryota</taxon>
        <taxon>Metamonada</taxon>
        <taxon>Carpediemonas-like organisms</taxon>
        <taxon>Carpediemonas</taxon>
    </lineage>
</organism>
<dbReference type="EMBL" id="JAHDYR010000011">
    <property type="protein sequence ID" value="KAG9395463.1"/>
    <property type="molecule type" value="Genomic_DNA"/>
</dbReference>
<evidence type="ECO:0000313" key="2">
    <source>
        <dbReference type="Proteomes" id="UP000717585"/>
    </source>
</evidence>